<comment type="catalytic activity">
    <reaction evidence="4 5">
        <text>an aliphatic primary amide = an aliphatic nitrile + H2O</text>
        <dbReference type="Rhea" id="RHEA:12673"/>
        <dbReference type="ChEBI" id="CHEBI:15377"/>
        <dbReference type="ChEBI" id="CHEBI:65285"/>
        <dbReference type="ChEBI" id="CHEBI:80291"/>
        <dbReference type="EC" id="4.2.1.84"/>
    </reaction>
</comment>
<evidence type="ECO:0000256" key="5">
    <source>
        <dbReference type="PIRNR" id="PIRNR001427"/>
    </source>
</evidence>
<gene>
    <name evidence="8" type="ORF">HMPREF9695_03786</name>
</gene>
<dbReference type="Gene3D" id="1.10.472.20">
    <property type="entry name" value="Nitrile hydratase, beta subunit"/>
    <property type="match status" value="1"/>
</dbReference>
<evidence type="ECO:0000256" key="3">
    <source>
        <dbReference type="ARBA" id="ARBA00023239"/>
    </source>
</evidence>
<comment type="caution">
    <text evidence="8">The sequence shown here is derived from an EMBL/GenBank/DDBJ whole genome shotgun (WGS) entry which is preliminary data.</text>
</comment>
<evidence type="ECO:0000259" key="7">
    <source>
        <dbReference type="Pfam" id="PF21006"/>
    </source>
</evidence>
<feature type="domain" description="Nitrile hydratase beta subunit-like N-terminal" evidence="7">
    <location>
        <begin position="1"/>
        <end position="103"/>
    </location>
</feature>
<dbReference type="EC" id="4.2.1.84" evidence="5"/>
<evidence type="ECO:0000256" key="2">
    <source>
        <dbReference type="ARBA" id="ARBA00009098"/>
    </source>
</evidence>
<comment type="similarity">
    <text evidence="2 5">Belongs to the nitrile hydratase subunit beta family.</text>
</comment>
<dbReference type="InterPro" id="IPR024690">
    <property type="entry name" value="CN_hydtase_beta_dom_C"/>
</dbReference>
<evidence type="ECO:0000313" key="8">
    <source>
        <dbReference type="EMBL" id="EKS37368.1"/>
    </source>
</evidence>
<name>K8PG73_9BRAD</name>
<dbReference type="eggNOG" id="ENOG502Z87Q">
    <property type="taxonomic scope" value="Bacteria"/>
</dbReference>
<dbReference type="InterPro" id="IPR049054">
    <property type="entry name" value="CN_hydtase_beta-like_N"/>
</dbReference>
<protein>
    <recommendedName>
        <fullName evidence="5">Nitrile hydratase subunit beta</fullName>
        <shortName evidence="5">NHase</shortName>
        <ecNumber evidence="5">4.2.1.84</ecNumber>
    </recommendedName>
</protein>
<reference evidence="8 9" key="1">
    <citation type="submission" date="2012-04" db="EMBL/GenBank/DDBJ databases">
        <title>The Genome Sequence of Afipia broomeae ATCC 49717.</title>
        <authorList>
            <consortium name="The Broad Institute Genome Sequencing Platform"/>
            <person name="Earl A."/>
            <person name="Ward D."/>
            <person name="Feldgarden M."/>
            <person name="Gevers D."/>
            <person name="Huys G."/>
            <person name="Walker B."/>
            <person name="Young S.K."/>
            <person name="Zeng Q."/>
            <person name="Gargeya S."/>
            <person name="Fitzgerald M."/>
            <person name="Haas B."/>
            <person name="Abouelleil A."/>
            <person name="Alvarado L."/>
            <person name="Arachchi H.M."/>
            <person name="Berlin A."/>
            <person name="Chapman S.B."/>
            <person name="Goldberg J."/>
            <person name="Griggs A."/>
            <person name="Gujja S."/>
            <person name="Hansen M."/>
            <person name="Howarth C."/>
            <person name="Imamovic A."/>
            <person name="Larimer J."/>
            <person name="McCowen C."/>
            <person name="Montmayeur A."/>
            <person name="Murphy C."/>
            <person name="Neiman D."/>
            <person name="Pearson M."/>
            <person name="Priest M."/>
            <person name="Roberts A."/>
            <person name="Saif S."/>
            <person name="Shea T."/>
            <person name="Sisk P."/>
            <person name="Sykes S."/>
            <person name="Wortman J."/>
            <person name="Nusbaum C."/>
            <person name="Birren B."/>
        </authorList>
    </citation>
    <scope>NUCLEOTIDE SEQUENCE [LARGE SCALE GENOMIC DNA]</scope>
    <source>
        <strain evidence="8 9">ATCC 49717</strain>
    </source>
</reference>
<dbReference type="PIRSF" id="PIRSF001427">
    <property type="entry name" value="NHase_beta"/>
    <property type="match status" value="1"/>
</dbReference>
<keyword evidence="9" id="KW-1185">Reference proteome</keyword>
<dbReference type="AlphaFoldDB" id="K8PG73"/>
<evidence type="ECO:0000256" key="1">
    <source>
        <dbReference type="ARBA" id="ARBA00004042"/>
    </source>
</evidence>
<dbReference type="PATRIC" id="fig|883078.3.peg.3913"/>
<dbReference type="InterPro" id="IPR003168">
    <property type="entry name" value="Nitrile_hydratase_bsu"/>
</dbReference>
<dbReference type="GO" id="GO:0018822">
    <property type="term" value="F:nitrile hydratase activity"/>
    <property type="evidence" value="ECO:0007669"/>
    <property type="project" value="UniProtKB-EC"/>
</dbReference>
<proteinExistence type="inferred from homology"/>
<feature type="domain" description="Nitrile hydratase beta subunit" evidence="6">
    <location>
        <begin position="121"/>
        <end position="217"/>
    </location>
</feature>
<keyword evidence="3 5" id="KW-0456">Lyase</keyword>
<accession>K8PG73</accession>
<evidence type="ECO:0000313" key="9">
    <source>
        <dbReference type="Proteomes" id="UP000001096"/>
    </source>
</evidence>
<comment type="function">
    <text evidence="1 5">NHase catalyzes the hydration of various nitrile compounds to the corresponding amides.</text>
</comment>
<dbReference type="RefSeq" id="WP_006022497.1">
    <property type="nucleotide sequence ID" value="NZ_KB375283.1"/>
</dbReference>
<dbReference type="HOGENOM" id="CLU_106294_0_0_5"/>
<dbReference type="EMBL" id="AGWX01000004">
    <property type="protein sequence ID" value="EKS37368.1"/>
    <property type="molecule type" value="Genomic_DNA"/>
</dbReference>
<evidence type="ECO:0000256" key="4">
    <source>
        <dbReference type="ARBA" id="ARBA00044877"/>
    </source>
</evidence>
<dbReference type="Proteomes" id="UP000001096">
    <property type="component" value="Unassembled WGS sequence"/>
</dbReference>
<dbReference type="SUPFAM" id="SSF50090">
    <property type="entry name" value="Electron transport accessory proteins"/>
    <property type="match status" value="1"/>
</dbReference>
<dbReference type="GO" id="GO:0046914">
    <property type="term" value="F:transition metal ion binding"/>
    <property type="evidence" value="ECO:0007669"/>
    <property type="project" value="InterPro"/>
</dbReference>
<dbReference type="Pfam" id="PF02211">
    <property type="entry name" value="NHase_beta_C"/>
    <property type="match status" value="1"/>
</dbReference>
<dbReference type="InterPro" id="IPR008990">
    <property type="entry name" value="Elect_transpt_acc-like_dom_sf"/>
</dbReference>
<organism evidence="8 9">
    <name type="scientific">Afipia broomeae ATCC 49717</name>
    <dbReference type="NCBI Taxonomy" id="883078"/>
    <lineage>
        <taxon>Bacteria</taxon>
        <taxon>Pseudomonadati</taxon>
        <taxon>Pseudomonadota</taxon>
        <taxon>Alphaproteobacteria</taxon>
        <taxon>Hyphomicrobiales</taxon>
        <taxon>Nitrobacteraceae</taxon>
        <taxon>Afipia</taxon>
    </lineage>
</organism>
<dbReference type="InterPro" id="IPR042262">
    <property type="entry name" value="CN_hydtase_beta_C"/>
</dbReference>
<dbReference type="Pfam" id="PF21006">
    <property type="entry name" value="NHase_beta_N"/>
    <property type="match status" value="1"/>
</dbReference>
<dbReference type="Gene3D" id="2.30.30.50">
    <property type="match status" value="1"/>
</dbReference>
<dbReference type="NCBIfam" id="TIGR03888">
    <property type="entry name" value="nitrile_beta"/>
    <property type="match status" value="1"/>
</dbReference>
<sequence length="220" mass="24330">MNGAHDMGGVDGFGPVIPEPNEPVFHGEWERRVLALTLAMARPGGWNIDMSRFAREDRSPADYLGKSYYQIWLAGLERLMHERGLVMPDEAEAGRVLYPPKAGVPVLAPGDVEGMLRRGAPTERDATSTPLFAIGDRVRAKNIHPEGHIRLPRYVRGHVGVVELLHGAHVFADSNARGDGENPQQLYTVRFTGRELWGDRADPASAVSVDAWESYLERAE</sequence>
<evidence type="ECO:0000259" key="6">
    <source>
        <dbReference type="Pfam" id="PF02211"/>
    </source>
</evidence>